<comment type="caution">
    <text evidence="1">The sequence shown here is derived from an EMBL/GenBank/DDBJ whole genome shotgun (WGS) entry which is preliminary data.</text>
</comment>
<dbReference type="Pfam" id="PF10294">
    <property type="entry name" value="Methyltransf_16"/>
    <property type="match status" value="1"/>
</dbReference>
<accession>A0A177E6A4</accession>
<evidence type="ECO:0008006" key="3">
    <source>
        <dbReference type="Google" id="ProtNLM"/>
    </source>
</evidence>
<dbReference type="OrthoDB" id="5450760at2"/>
<name>A0A177E6A4_9BACT</name>
<dbReference type="CDD" id="cd02440">
    <property type="entry name" value="AdoMet_MTases"/>
    <property type="match status" value="1"/>
</dbReference>
<dbReference type="InterPro" id="IPR019410">
    <property type="entry name" value="Methyltransf_16"/>
</dbReference>
<dbReference type="InterPro" id="IPR029063">
    <property type="entry name" value="SAM-dependent_MTases_sf"/>
</dbReference>
<sequence>MIQVPEKVKPLYEKLSRKYTLEVEPINIRGKVLNIIKPANIEELITEESLEKVEDFPFWIKIWEAAIVLADFMASMKPVKRVLEIGAGLGIVGLTAALFGHEEVVITDFEDECLDFLRLNAAFNQLDNVIIEKLDWRNPKELGTFDVIIGAEVVFSGRLFEPLYQLFHKYLAPNGVVYLAHDKERMRTLAPFLYLAEKEFEQAVSQRKLRTDDETYEIIISRLIPRQKTMETKSSA</sequence>
<dbReference type="STRING" id="1795632.TH606_07080"/>
<protein>
    <recommendedName>
        <fullName evidence="3">Methyltransferase</fullName>
    </recommendedName>
</protein>
<dbReference type="AlphaFoldDB" id="A0A177E6A4"/>
<dbReference type="Proteomes" id="UP000076964">
    <property type="component" value="Unassembled WGS sequence"/>
</dbReference>
<dbReference type="EMBL" id="LSFI01000030">
    <property type="protein sequence ID" value="OAG27425.1"/>
    <property type="molecule type" value="Genomic_DNA"/>
</dbReference>
<dbReference type="PANTHER" id="PTHR14614">
    <property type="entry name" value="HEPATOCELLULAR CARCINOMA-ASSOCIATED ANTIGEN"/>
    <property type="match status" value="1"/>
</dbReference>
<dbReference type="SUPFAM" id="SSF53335">
    <property type="entry name" value="S-adenosyl-L-methionine-dependent methyltransferases"/>
    <property type="match status" value="1"/>
</dbReference>
<evidence type="ECO:0000313" key="1">
    <source>
        <dbReference type="EMBL" id="OAG27425.1"/>
    </source>
</evidence>
<dbReference type="RefSeq" id="WP_068542368.1">
    <property type="nucleotide sequence ID" value="NZ_LSFI01000030.1"/>
</dbReference>
<keyword evidence="2" id="KW-1185">Reference proteome</keyword>
<organism evidence="1 2">
    <name type="scientific">Thermodesulfatator autotrophicus</name>
    <dbReference type="NCBI Taxonomy" id="1795632"/>
    <lineage>
        <taxon>Bacteria</taxon>
        <taxon>Pseudomonadati</taxon>
        <taxon>Thermodesulfobacteriota</taxon>
        <taxon>Thermodesulfobacteria</taxon>
        <taxon>Thermodesulfobacteriales</taxon>
        <taxon>Thermodesulfatatoraceae</taxon>
        <taxon>Thermodesulfatator</taxon>
    </lineage>
</organism>
<reference evidence="1 2" key="1">
    <citation type="submission" date="2016-02" db="EMBL/GenBank/DDBJ databases">
        <title>Draft genome sequence of Thermodesulfatator sp. S606.</title>
        <authorList>
            <person name="Lai Q."/>
            <person name="Cao J."/>
            <person name="Dupont S."/>
            <person name="Shao Z."/>
            <person name="Jebbar M."/>
            <person name="Alain K."/>
        </authorList>
    </citation>
    <scope>NUCLEOTIDE SEQUENCE [LARGE SCALE GENOMIC DNA]</scope>
    <source>
        <strain evidence="1 2">S606</strain>
    </source>
</reference>
<dbReference type="Gene3D" id="3.40.50.150">
    <property type="entry name" value="Vaccinia Virus protein VP39"/>
    <property type="match status" value="1"/>
</dbReference>
<evidence type="ECO:0000313" key="2">
    <source>
        <dbReference type="Proteomes" id="UP000076964"/>
    </source>
</evidence>
<gene>
    <name evidence="1" type="ORF">TH606_07080</name>
</gene>
<proteinExistence type="predicted"/>